<sequence length="61" mass="7021">MAKKKGADINELKQEVQMDEHQIPMEELVKRLDSDIDNVSSFYVLAGIEISQQLSLNFHVF</sequence>
<evidence type="ECO:0000313" key="2">
    <source>
        <dbReference type="Proteomes" id="UP000280834"/>
    </source>
</evidence>
<proteinExistence type="predicted"/>
<dbReference type="WBParaSite" id="BTMF_0001686001-mRNA-1">
    <property type="protein sequence ID" value="BTMF_0001686001-mRNA-1"/>
    <property type="gene ID" value="BTMF_0001686001"/>
</dbReference>
<gene>
    <name evidence="1" type="ORF">BTMF_LOCUS14834</name>
</gene>
<protein>
    <submittedName>
        <fullName evidence="3">Carrier domain-containing protein</fullName>
    </submittedName>
</protein>
<name>A0A0R3R9Z7_9BILA</name>
<keyword evidence="2" id="KW-1185">Reference proteome</keyword>
<dbReference type="AlphaFoldDB" id="A0A0R3R9Z7"/>
<organism evidence="3">
    <name type="scientific">Brugia timori</name>
    <dbReference type="NCBI Taxonomy" id="42155"/>
    <lineage>
        <taxon>Eukaryota</taxon>
        <taxon>Metazoa</taxon>
        <taxon>Ecdysozoa</taxon>
        <taxon>Nematoda</taxon>
        <taxon>Chromadorea</taxon>
        <taxon>Rhabditida</taxon>
        <taxon>Spirurina</taxon>
        <taxon>Spiruromorpha</taxon>
        <taxon>Filarioidea</taxon>
        <taxon>Onchocercidae</taxon>
        <taxon>Brugia</taxon>
    </lineage>
</organism>
<dbReference type="STRING" id="42155.A0A0R3R9Z7"/>
<evidence type="ECO:0000313" key="1">
    <source>
        <dbReference type="EMBL" id="VDO51295.1"/>
    </source>
</evidence>
<accession>A0A0R3R9Z7</accession>
<reference evidence="1 2" key="2">
    <citation type="submission" date="2018-11" db="EMBL/GenBank/DDBJ databases">
        <authorList>
            <consortium name="Pathogen Informatics"/>
        </authorList>
    </citation>
    <scope>NUCLEOTIDE SEQUENCE [LARGE SCALE GENOMIC DNA]</scope>
</reference>
<dbReference type="Proteomes" id="UP000280834">
    <property type="component" value="Unassembled WGS sequence"/>
</dbReference>
<dbReference type="EMBL" id="UZAG01021686">
    <property type="protein sequence ID" value="VDO51295.1"/>
    <property type="molecule type" value="Genomic_DNA"/>
</dbReference>
<reference evidence="3" key="1">
    <citation type="submission" date="2017-02" db="UniProtKB">
        <authorList>
            <consortium name="WormBaseParasite"/>
        </authorList>
    </citation>
    <scope>IDENTIFICATION</scope>
</reference>
<evidence type="ECO:0000313" key="3">
    <source>
        <dbReference type="WBParaSite" id="BTMF_0001686001-mRNA-1"/>
    </source>
</evidence>